<comment type="caution">
    <text evidence="3">The sequence shown here is derived from an EMBL/GenBank/DDBJ whole genome shotgun (WGS) entry which is preliminary data.</text>
</comment>
<dbReference type="PROSITE" id="PS50095">
    <property type="entry name" value="PLAT"/>
    <property type="match status" value="1"/>
</dbReference>
<dbReference type="InterPro" id="IPR015914">
    <property type="entry name" value="PAPs_N"/>
</dbReference>
<evidence type="ECO:0000313" key="3">
    <source>
        <dbReference type="EMBL" id="KAA6326331.1"/>
    </source>
</evidence>
<dbReference type="InterPro" id="IPR004843">
    <property type="entry name" value="Calcineurin-like_PHP"/>
</dbReference>
<feature type="domain" description="PLAT" evidence="2">
    <location>
        <begin position="351"/>
        <end position="392"/>
    </location>
</feature>
<proteinExistence type="predicted"/>
<dbReference type="InterPro" id="IPR039331">
    <property type="entry name" value="PAPs-like"/>
</dbReference>
<accession>A0A5J4QZY2</accession>
<evidence type="ECO:0000259" key="2">
    <source>
        <dbReference type="PROSITE" id="PS50095"/>
    </source>
</evidence>
<dbReference type="GO" id="GO:0046872">
    <property type="term" value="F:metal ion binding"/>
    <property type="evidence" value="ECO:0007669"/>
    <property type="project" value="InterPro"/>
</dbReference>
<dbReference type="GO" id="GO:0004115">
    <property type="term" value="F:3',5'-cyclic-AMP phosphodiesterase activity"/>
    <property type="evidence" value="ECO:0007669"/>
    <property type="project" value="UniProtKB-EC"/>
</dbReference>
<dbReference type="SUPFAM" id="SSF49363">
    <property type="entry name" value="Purple acid phosphatase, N-terminal domain"/>
    <property type="match status" value="1"/>
</dbReference>
<dbReference type="AlphaFoldDB" id="A0A5J4QZY2"/>
<keyword evidence="3" id="KW-0378">Hydrolase</keyword>
<keyword evidence="1" id="KW-0732">Signal</keyword>
<dbReference type="InterPro" id="IPR008963">
    <property type="entry name" value="Purple_acid_Pase-like_N"/>
</dbReference>
<evidence type="ECO:0000256" key="1">
    <source>
        <dbReference type="ARBA" id="ARBA00022729"/>
    </source>
</evidence>
<organism evidence="3">
    <name type="scientific">termite gut metagenome</name>
    <dbReference type="NCBI Taxonomy" id="433724"/>
    <lineage>
        <taxon>unclassified sequences</taxon>
        <taxon>metagenomes</taxon>
        <taxon>organismal metagenomes</taxon>
    </lineage>
</organism>
<dbReference type="EC" id="3.1.4.53" evidence="3"/>
<dbReference type="Gene3D" id="2.60.40.380">
    <property type="entry name" value="Purple acid phosphatase-like, N-terminal"/>
    <property type="match status" value="1"/>
</dbReference>
<dbReference type="PANTHER" id="PTHR22953">
    <property type="entry name" value="ACID PHOSPHATASE RELATED"/>
    <property type="match status" value="1"/>
</dbReference>
<dbReference type="SUPFAM" id="SSF56300">
    <property type="entry name" value="Metallo-dependent phosphatases"/>
    <property type="match status" value="1"/>
</dbReference>
<dbReference type="InterPro" id="IPR029052">
    <property type="entry name" value="Metallo-depent_PP-like"/>
</dbReference>
<dbReference type="EMBL" id="SNRY01002185">
    <property type="protein sequence ID" value="KAA6326331.1"/>
    <property type="molecule type" value="Genomic_DNA"/>
</dbReference>
<name>A0A5J4QZY2_9ZZZZ</name>
<dbReference type="InterPro" id="IPR001024">
    <property type="entry name" value="PLAT/LH2_dom"/>
</dbReference>
<dbReference type="PANTHER" id="PTHR22953:SF153">
    <property type="entry name" value="PURPLE ACID PHOSPHATASE"/>
    <property type="match status" value="1"/>
</dbReference>
<dbReference type="GO" id="GO:0003993">
    <property type="term" value="F:acid phosphatase activity"/>
    <property type="evidence" value="ECO:0007669"/>
    <property type="project" value="InterPro"/>
</dbReference>
<reference evidence="3" key="1">
    <citation type="submission" date="2019-03" db="EMBL/GenBank/DDBJ databases">
        <title>Single cell metagenomics reveals metabolic interactions within the superorganism composed of flagellate Streblomastix strix and complex community of Bacteroidetes bacteria on its surface.</title>
        <authorList>
            <person name="Treitli S.C."/>
            <person name="Kolisko M."/>
            <person name="Husnik F."/>
            <person name="Keeling P."/>
            <person name="Hampl V."/>
        </authorList>
    </citation>
    <scope>NUCLEOTIDE SEQUENCE</scope>
    <source>
        <strain evidence="3">STM</strain>
    </source>
</reference>
<sequence>MVIKFIMRKVYLLSLILVFFCSFQVMAQENIRIVHGPYLQNMDTDEVTLVWVTNKSAISWVELAPDDGTHFYLKERPKVFASKNGVKLESRIHTVKLRGLIPATKYRYRIFSQEVIGREGHEITYGKIASTTAYEPAAFVTLDPAKTAITFTMVNDIHGRSDALEQMLKWAEPMKNDLAFFNGDMVSSLINEEDLFTGFMDVGVRAFAKNIPMYYARGNHETRGPFANSFQDYFSPLSPELYYLIRQGPVCFVLLDCGEDKPDTDIEYSSITDYDDYRTLEAEWLRNALKNREFIDAPFKVVICHMPPMNDWHGEAEILNKFVPLLNDAKVDIMLCGHLHRHIKLRANEQVKFPVLINSNNAIVKGSITNKSLTLDVVGLDGKKTDSISIQK</sequence>
<protein>
    <submittedName>
        <fullName evidence="3">3' 5'-cyclic adenosine monophosphate phosphodiesterase CpdA</fullName>
        <ecNumber evidence="3">3.1.4.53</ecNumber>
    </submittedName>
</protein>
<dbReference type="Pfam" id="PF00149">
    <property type="entry name" value="Metallophos"/>
    <property type="match status" value="1"/>
</dbReference>
<gene>
    <name evidence="3" type="ORF">EZS27_024549</name>
</gene>
<dbReference type="Pfam" id="PF16656">
    <property type="entry name" value="Pur_ac_phosph_N"/>
    <property type="match status" value="1"/>
</dbReference>
<dbReference type="Gene3D" id="3.60.21.10">
    <property type="match status" value="1"/>
</dbReference>